<dbReference type="PROSITE" id="PS51257">
    <property type="entry name" value="PROKAR_LIPOPROTEIN"/>
    <property type="match status" value="1"/>
</dbReference>
<reference evidence="3 4" key="1">
    <citation type="journal article" date="2016" name="PLoS ONE">
        <title>Complete Genome Sequence and Comparative Genomics of a Novel Myxobacterium Myxococcus hansupus.</title>
        <authorList>
            <person name="Sharma G."/>
            <person name="Narwani T."/>
            <person name="Subramanian S."/>
        </authorList>
    </citation>
    <scope>NUCLEOTIDE SEQUENCE [LARGE SCALE GENOMIC DNA]</scope>
    <source>
        <strain evidence="4">mixupus</strain>
    </source>
</reference>
<dbReference type="Proteomes" id="UP000009026">
    <property type="component" value="Chromosome"/>
</dbReference>
<dbReference type="eggNOG" id="ENOG502ZIH5">
    <property type="taxonomic scope" value="Bacteria"/>
</dbReference>
<evidence type="ECO:0000256" key="2">
    <source>
        <dbReference type="SAM" id="SignalP"/>
    </source>
</evidence>
<evidence type="ECO:0000313" key="4">
    <source>
        <dbReference type="Proteomes" id="UP000009026"/>
    </source>
</evidence>
<evidence type="ECO:0000313" key="3">
    <source>
        <dbReference type="EMBL" id="AKQ63509.1"/>
    </source>
</evidence>
<evidence type="ECO:0008006" key="5">
    <source>
        <dbReference type="Google" id="ProtNLM"/>
    </source>
</evidence>
<feature type="chain" id="PRO_5005212785" description="Lipoprotein" evidence="2">
    <location>
        <begin position="33"/>
        <end position="446"/>
    </location>
</feature>
<dbReference type="AlphaFoldDB" id="A0A0H4WLC9"/>
<dbReference type="KEGG" id="mym:A176_000421"/>
<feature type="signal peptide" evidence="2">
    <location>
        <begin position="1"/>
        <end position="32"/>
    </location>
</feature>
<sequence>MRVMKNIHAIKRPRRLLSLTLGLLLVAGCSSSDDDGQRPSGDAGTQQPDGGGGVVEPGECLPGPILTSLGKNRLLVGAQMQDGTAARAPFDIHYLYIAGGLFDSNNACTSCNSGCSASGTSCQGGACAWWGCWQDTSRPPGDYVRGFVSRAQGRQPAQIPLITYYQQLLGSGRAEGEQQLGALNELAFMRRYLADWRFVLQQVGDAQALLHIEPDLWGYIQFYHGTASSLPAQVASANATDCGGMENNAAGLGRCMIAMARKYAPNAKVGLHASPWATRYDVYLNTSASFDIAGEARKVADFLLQVGANETDFVVVEASDRDAGFYESQGEGVWWDTTNATRPNFHQAFAWARALSEQLNRPNLWWQLPVGHMALPNVNQRWRDNRADYFFSHTAELAAAHSLGFSFGAGEGRQTTPETDDGHLVGRVRAYAESGGQTPCLPTLAP</sequence>
<gene>
    <name evidence="3" type="ORF">A176_000421</name>
</gene>
<protein>
    <recommendedName>
        <fullName evidence="5">Lipoprotein</fullName>
    </recommendedName>
</protein>
<proteinExistence type="predicted"/>
<organism evidence="3 4">
    <name type="scientific">Pseudomyxococcus hansupus</name>
    <dbReference type="NCBI Taxonomy" id="1297742"/>
    <lineage>
        <taxon>Bacteria</taxon>
        <taxon>Pseudomonadati</taxon>
        <taxon>Myxococcota</taxon>
        <taxon>Myxococcia</taxon>
        <taxon>Myxococcales</taxon>
        <taxon>Cystobacterineae</taxon>
        <taxon>Myxococcaceae</taxon>
        <taxon>Pseudomyxococcus</taxon>
    </lineage>
</organism>
<keyword evidence="2" id="KW-0732">Signal</keyword>
<keyword evidence="4" id="KW-1185">Reference proteome</keyword>
<dbReference type="PATRIC" id="fig|1297742.4.peg.427"/>
<dbReference type="STRING" id="1297742.A176_000421"/>
<feature type="region of interest" description="Disordered" evidence="1">
    <location>
        <begin position="31"/>
        <end position="57"/>
    </location>
</feature>
<accession>A0A0H4WLC9</accession>
<dbReference type="EMBL" id="CP012109">
    <property type="protein sequence ID" value="AKQ63509.1"/>
    <property type="molecule type" value="Genomic_DNA"/>
</dbReference>
<name>A0A0H4WLC9_9BACT</name>
<evidence type="ECO:0000256" key="1">
    <source>
        <dbReference type="SAM" id="MobiDB-lite"/>
    </source>
</evidence>